<evidence type="ECO:0000259" key="1">
    <source>
        <dbReference type="Pfam" id="PF03793"/>
    </source>
</evidence>
<dbReference type="EMBL" id="FRAR01000019">
    <property type="protein sequence ID" value="SHK65411.1"/>
    <property type="molecule type" value="Genomic_DNA"/>
</dbReference>
<dbReference type="Pfam" id="PF03793">
    <property type="entry name" value="PASTA"/>
    <property type="match status" value="1"/>
</dbReference>
<dbReference type="CDD" id="cd06577">
    <property type="entry name" value="PASTA_pknB"/>
    <property type="match status" value="1"/>
</dbReference>
<gene>
    <name evidence="2" type="ORF">SAMN02745123_02633</name>
</gene>
<dbReference type="OrthoDB" id="1787418at2"/>
<protein>
    <recommendedName>
        <fullName evidence="1">PASTA domain-containing protein</fullName>
    </recommendedName>
</protein>
<accession>A0A1M6U8B6</accession>
<dbReference type="STRING" id="1121421.SAMN02745123_02633"/>
<organism evidence="2 3">
    <name type="scientific">Desulforamulus aeronauticus DSM 10349</name>
    <dbReference type="NCBI Taxonomy" id="1121421"/>
    <lineage>
        <taxon>Bacteria</taxon>
        <taxon>Bacillati</taxon>
        <taxon>Bacillota</taxon>
        <taxon>Clostridia</taxon>
        <taxon>Eubacteriales</taxon>
        <taxon>Peptococcaceae</taxon>
        <taxon>Desulforamulus</taxon>
    </lineage>
</organism>
<proteinExistence type="predicted"/>
<sequence>MIPDVLGYPADVAISLLNDKGFQIDVVITEPPRQKPEGLQRVVKVTRKSPQQLVLTVVCEETGKGGAHHGL</sequence>
<name>A0A1M6U8B6_9FIRM</name>
<dbReference type="RefSeq" id="WP_072915158.1">
    <property type="nucleotide sequence ID" value="NZ_FRAR01000019.1"/>
</dbReference>
<keyword evidence="3" id="KW-1185">Reference proteome</keyword>
<evidence type="ECO:0000313" key="2">
    <source>
        <dbReference type="EMBL" id="SHK65411.1"/>
    </source>
</evidence>
<reference evidence="3" key="1">
    <citation type="submission" date="2016-11" db="EMBL/GenBank/DDBJ databases">
        <authorList>
            <person name="Varghese N."/>
            <person name="Submissions S."/>
        </authorList>
    </citation>
    <scope>NUCLEOTIDE SEQUENCE [LARGE SCALE GENOMIC DNA]</scope>
    <source>
        <strain evidence="3">DSM 10349</strain>
    </source>
</reference>
<evidence type="ECO:0000313" key="3">
    <source>
        <dbReference type="Proteomes" id="UP000183997"/>
    </source>
</evidence>
<dbReference type="Proteomes" id="UP000183997">
    <property type="component" value="Unassembled WGS sequence"/>
</dbReference>
<dbReference type="InterPro" id="IPR005543">
    <property type="entry name" value="PASTA_dom"/>
</dbReference>
<feature type="domain" description="PASTA" evidence="1">
    <location>
        <begin position="2"/>
        <end position="46"/>
    </location>
</feature>
<dbReference type="AlphaFoldDB" id="A0A1M6U8B6"/>